<feature type="binding site" evidence="8">
    <location>
        <position position="340"/>
    </location>
    <ligand>
        <name>Mn(2+)</name>
        <dbReference type="ChEBI" id="CHEBI:29035"/>
        <label>2</label>
    </ligand>
</feature>
<dbReference type="EMBL" id="JACIJI010000002">
    <property type="protein sequence ID" value="MBB5718870.1"/>
    <property type="molecule type" value="Genomic_DNA"/>
</dbReference>
<dbReference type="SUPFAM" id="SSF52949">
    <property type="entry name" value="Macro domain-like"/>
    <property type="match status" value="1"/>
</dbReference>
<keyword evidence="7 8" id="KW-0464">Manganese</keyword>
<dbReference type="GO" id="GO:0005737">
    <property type="term" value="C:cytoplasm"/>
    <property type="evidence" value="ECO:0007669"/>
    <property type="project" value="UniProtKB-SubCell"/>
</dbReference>
<dbReference type="EC" id="3.4.11.1" evidence="8"/>
<evidence type="ECO:0000256" key="5">
    <source>
        <dbReference type="ARBA" id="ARBA00022670"/>
    </source>
</evidence>
<organism evidence="10 11">
    <name type="scientific">Stakelama sediminis</name>
    <dbReference type="NCBI Taxonomy" id="463200"/>
    <lineage>
        <taxon>Bacteria</taxon>
        <taxon>Pseudomonadati</taxon>
        <taxon>Pseudomonadota</taxon>
        <taxon>Alphaproteobacteria</taxon>
        <taxon>Sphingomonadales</taxon>
        <taxon>Sphingomonadaceae</taxon>
        <taxon>Stakelama</taxon>
    </lineage>
</organism>
<dbReference type="InterPro" id="IPR008283">
    <property type="entry name" value="Peptidase_M17_N"/>
</dbReference>
<feature type="domain" description="Cytosol aminopeptidase" evidence="9">
    <location>
        <begin position="336"/>
        <end position="343"/>
    </location>
</feature>
<feature type="binding site" evidence="8">
    <location>
        <position position="340"/>
    </location>
    <ligand>
        <name>Mn(2+)</name>
        <dbReference type="ChEBI" id="CHEBI:29035"/>
        <label>1</label>
    </ligand>
</feature>
<feature type="binding site" evidence="8">
    <location>
        <position position="338"/>
    </location>
    <ligand>
        <name>Mn(2+)</name>
        <dbReference type="ChEBI" id="CHEBI:29035"/>
        <label>1</label>
    </ligand>
</feature>
<keyword evidence="8" id="KW-0479">Metal-binding</keyword>
<reference evidence="10 11" key="1">
    <citation type="submission" date="2020-08" db="EMBL/GenBank/DDBJ databases">
        <title>Genomic Encyclopedia of Type Strains, Phase IV (KMG-IV): sequencing the most valuable type-strain genomes for metagenomic binning, comparative biology and taxonomic classification.</title>
        <authorList>
            <person name="Goeker M."/>
        </authorList>
    </citation>
    <scope>NUCLEOTIDE SEQUENCE [LARGE SCALE GENOMIC DNA]</scope>
    <source>
        <strain evidence="10 11">DSM 27203</strain>
    </source>
</reference>
<dbReference type="Proteomes" id="UP000554342">
    <property type="component" value="Unassembled WGS sequence"/>
</dbReference>
<evidence type="ECO:0000256" key="7">
    <source>
        <dbReference type="ARBA" id="ARBA00023211"/>
    </source>
</evidence>
<name>A0A840YZC7_9SPHN</name>
<keyword evidence="4 8" id="KW-0031">Aminopeptidase</keyword>
<feature type="active site" evidence="8">
    <location>
        <position position="342"/>
    </location>
</feature>
<evidence type="ECO:0000256" key="6">
    <source>
        <dbReference type="ARBA" id="ARBA00022801"/>
    </source>
</evidence>
<dbReference type="InterPro" id="IPR011356">
    <property type="entry name" value="Leucine_aapep/pepB"/>
</dbReference>
<proteinExistence type="inferred from homology"/>
<comment type="caution">
    <text evidence="10">The sequence shown here is derived from an EMBL/GenBank/DDBJ whole genome shotgun (WGS) entry which is preliminary data.</text>
</comment>
<dbReference type="InterPro" id="IPR000819">
    <property type="entry name" value="Peptidase_M17_C"/>
</dbReference>
<evidence type="ECO:0000256" key="4">
    <source>
        <dbReference type="ARBA" id="ARBA00022438"/>
    </source>
</evidence>
<gene>
    <name evidence="8" type="primary">pepA</name>
    <name evidence="10" type="ORF">FHR23_001793</name>
</gene>
<feature type="binding site" evidence="8">
    <location>
        <position position="256"/>
    </location>
    <ligand>
        <name>Mn(2+)</name>
        <dbReference type="ChEBI" id="CHEBI:29035"/>
        <label>2</label>
    </ligand>
</feature>
<dbReference type="Pfam" id="PF02789">
    <property type="entry name" value="Peptidase_M17_N"/>
    <property type="match status" value="1"/>
</dbReference>
<dbReference type="GO" id="GO:0030145">
    <property type="term" value="F:manganese ion binding"/>
    <property type="evidence" value="ECO:0007669"/>
    <property type="project" value="UniProtKB-UniRule"/>
</dbReference>
<dbReference type="HAMAP" id="MF_00181">
    <property type="entry name" value="Cytosol_peptidase_M17"/>
    <property type="match status" value="1"/>
</dbReference>
<keyword evidence="6 8" id="KW-0378">Hydrolase</keyword>
<dbReference type="EC" id="3.4.11.10" evidence="8"/>
<comment type="subcellular location">
    <subcellularLocation>
        <location evidence="8">Cytoplasm</location>
    </subcellularLocation>
</comment>
<dbReference type="GO" id="GO:0070006">
    <property type="term" value="F:metalloaminopeptidase activity"/>
    <property type="evidence" value="ECO:0007669"/>
    <property type="project" value="InterPro"/>
</dbReference>
<sequence length="491" mass="51731">MEIDFAATPGETSDLLVLPVQRGGLTALSQSTLSEQARKLLTSAAEKSRFEGDSGTTCEVFADDAGTLLRIALVGVGNADEPSYERAGGAIAARYISSGVKTMTVDFSTLKGAVSAKQAARFVAGAAQKAWRHDVYRTKLPAGKKPTLERIAIANAPDGSTEAWAYADAVTQGMELTRKLVTEPANILFPESFVEEAQALAELGIELTVLDEAQMRELGMGALLGVSQGAEREGRLLAMRWNGKGSGDVELALVGKGVTFDSGGISLKPGPGMEDMKWDMGGAGAVIGTMKALALRKAKANVLGVCGLVENMPDGNAQRPGDVVTSLSGQTIEVINTDAEGRLVLCDALTWVQRNFKPKTIIDLATLTGAMIISLGHEHAGLFSNDDSLADAMLAAGQASGDKLWRMPLGDAYDKLLDSPIADMKNVGPRAAGSITAAQFLKRFIDDGVQWAHLDIAGMAWSDKAGPNYEKGATGFGVRVLDRLVADRFEG</sequence>
<protein>
    <recommendedName>
        <fullName evidence="8">Probable cytosol aminopeptidase</fullName>
        <ecNumber evidence="8">3.4.11.1</ecNumber>
    </recommendedName>
    <alternativeName>
        <fullName evidence="8">Leucine aminopeptidase</fullName>
        <shortName evidence="8">LAP</shortName>
        <ecNumber evidence="8">3.4.11.10</ecNumber>
    </alternativeName>
    <alternativeName>
        <fullName evidence="8">Leucyl aminopeptidase</fullName>
    </alternativeName>
</protein>
<evidence type="ECO:0000256" key="2">
    <source>
        <dbReference type="ARBA" id="ARBA00000967"/>
    </source>
</evidence>
<dbReference type="CDD" id="cd00433">
    <property type="entry name" value="Peptidase_M17"/>
    <property type="match status" value="1"/>
</dbReference>
<feature type="binding site" evidence="8">
    <location>
        <position position="261"/>
    </location>
    <ligand>
        <name>Mn(2+)</name>
        <dbReference type="ChEBI" id="CHEBI:29035"/>
        <label>2</label>
    </ligand>
</feature>
<dbReference type="Gene3D" id="3.40.630.10">
    <property type="entry name" value="Zn peptidases"/>
    <property type="match status" value="1"/>
</dbReference>
<dbReference type="NCBIfam" id="NF002077">
    <property type="entry name" value="PRK00913.2-4"/>
    <property type="match status" value="1"/>
</dbReference>
<evidence type="ECO:0000256" key="1">
    <source>
        <dbReference type="ARBA" id="ARBA00000135"/>
    </source>
</evidence>
<dbReference type="InterPro" id="IPR043472">
    <property type="entry name" value="Macro_dom-like"/>
</dbReference>
<comment type="function">
    <text evidence="8">Presumably involved in the processing and regular turnover of intracellular proteins. Catalyzes the removal of unsubstituted N-terminal amino acids from various peptides.</text>
</comment>
<feature type="active site" evidence="8">
    <location>
        <position position="268"/>
    </location>
</feature>
<dbReference type="InterPro" id="IPR023042">
    <property type="entry name" value="Peptidase_M17_leu_NH2_pept"/>
</dbReference>
<evidence type="ECO:0000256" key="3">
    <source>
        <dbReference type="ARBA" id="ARBA00009528"/>
    </source>
</evidence>
<feature type="binding site" evidence="8">
    <location>
        <position position="261"/>
    </location>
    <ligand>
        <name>Mn(2+)</name>
        <dbReference type="ChEBI" id="CHEBI:29035"/>
        <label>1</label>
    </ligand>
</feature>
<accession>A0A840YZC7</accession>
<comment type="catalytic activity">
    <reaction evidence="2 8">
        <text>Release of an N-terminal amino acid, preferentially leucine, but not glutamic or aspartic acids.</text>
        <dbReference type="EC" id="3.4.11.10"/>
    </reaction>
</comment>
<dbReference type="Pfam" id="PF00883">
    <property type="entry name" value="Peptidase_M17"/>
    <property type="match status" value="1"/>
</dbReference>
<feature type="binding site" evidence="8">
    <location>
        <position position="279"/>
    </location>
    <ligand>
        <name>Mn(2+)</name>
        <dbReference type="ChEBI" id="CHEBI:29035"/>
        <label>2</label>
    </ligand>
</feature>
<dbReference type="PRINTS" id="PR00481">
    <property type="entry name" value="LAMNOPPTDASE"/>
</dbReference>
<dbReference type="AlphaFoldDB" id="A0A840YZC7"/>
<dbReference type="PROSITE" id="PS00631">
    <property type="entry name" value="CYTOSOL_AP"/>
    <property type="match status" value="1"/>
</dbReference>
<dbReference type="GO" id="GO:0006508">
    <property type="term" value="P:proteolysis"/>
    <property type="evidence" value="ECO:0007669"/>
    <property type="project" value="UniProtKB-KW"/>
</dbReference>
<comment type="cofactor">
    <cofactor evidence="8">
        <name>Mn(2+)</name>
        <dbReference type="ChEBI" id="CHEBI:29035"/>
    </cofactor>
    <text evidence="8">Binds 2 manganese ions per subunit.</text>
</comment>
<evidence type="ECO:0000259" key="9">
    <source>
        <dbReference type="PROSITE" id="PS00631"/>
    </source>
</evidence>
<dbReference type="Gene3D" id="3.40.220.10">
    <property type="entry name" value="Leucine Aminopeptidase, subunit E, domain 1"/>
    <property type="match status" value="1"/>
</dbReference>
<dbReference type="PANTHER" id="PTHR11963">
    <property type="entry name" value="LEUCINE AMINOPEPTIDASE-RELATED"/>
    <property type="match status" value="1"/>
</dbReference>
<dbReference type="RefSeq" id="WP_184002987.1">
    <property type="nucleotide sequence ID" value="NZ_BAABIF010000013.1"/>
</dbReference>
<keyword evidence="5 8" id="KW-0645">Protease</keyword>
<evidence type="ECO:0000313" key="11">
    <source>
        <dbReference type="Proteomes" id="UP000554342"/>
    </source>
</evidence>
<comment type="similarity">
    <text evidence="3 8">Belongs to the peptidase M17 family.</text>
</comment>
<evidence type="ECO:0000313" key="10">
    <source>
        <dbReference type="EMBL" id="MBB5718870.1"/>
    </source>
</evidence>
<dbReference type="NCBIfam" id="NF002074">
    <property type="entry name" value="PRK00913.1-4"/>
    <property type="match status" value="1"/>
</dbReference>
<dbReference type="SUPFAM" id="SSF53187">
    <property type="entry name" value="Zn-dependent exopeptidases"/>
    <property type="match status" value="1"/>
</dbReference>
<keyword evidence="11" id="KW-1185">Reference proteome</keyword>
<evidence type="ECO:0000256" key="8">
    <source>
        <dbReference type="HAMAP-Rule" id="MF_00181"/>
    </source>
</evidence>
<dbReference type="PANTHER" id="PTHR11963:SF23">
    <property type="entry name" value="CYTOSOL AMINOPEPTIDASE"/>
    <property type="match status" value="1"/>
</dbReference>
<keyword evidence="8" id="KW-0963">Cytoplasm</keyword>
<dbReference type="NCBIfam" id="NF002075">
    <property type="entry name" value="PRK00913.2-2"/>
    <property type="match status" value="1"/>
</dbReference>
<comment type="catalytic activity">
    <reaction evidence="1 8">
        <text>Release of an N-terminal amino acid, Xaa-|-Yaa-, in which Xaa is preferably Leu, but may be other amino acids including Pro although not Arg or Lys, and Yaa may be Pro. Amino acid amides and methyl esters are also readily hydrolyzed, but rates on arylamides are exceedingly low.</text>
        <dbReference type="EC" id="3.4.11.1"/>
    </reaction>
</comment>